<gene>
    <name evidence="3" type="ORF">GCM10009533_40770</name>
</gene>
<dbReference type="InterPro" id="IPR042070">
    <property type="entry name" value="PucR_C-HTH_sf"/>
</dbReference>
<keyword evidence="4" id="KW-1185">Reference proteome</keyword>
<dbReference type="Gene3D" id="1.10.10.2840">
    <property type="entry name" value="PucR C-terminal helix-turn-helix domain"/>
    <property type="match status" value="1"/>
</dbReference>
<feature type="domain" description="PucR C-terminal helix-turn-helix" evidence="2">
    <location>
        <begin position="456"/>
        <end position="513"/>
    </location>
</feature>
<dbReference type="PANTHER" id="PTHR33744:SF17">
    <property type="entry name" value="CONSERVED PROTEIN"/>
    <property type="match status" value="1"/>
</dbReference>
<evidence type="ECO:0000259" key="1">
    <source>
        <dbReference type="Pfam" id="PF07905"/>
    </source>
</evidence>
<proteinExistence type="predicted"/>
<protein>
    <submittedName>
        <fullName evidence="3">PucR family transcriptional regulator ligand-binding domain-containing protein</fullName>
    </submittedName>
</protein>
<organism evidence="3 4">
    <name type="scientific">Saccharopolyspora erythraea</name>
    <name type="common">Streptomyces erythraeus</name>
    <dbReference type="NCBI Taxonomy" id="1836"/>
    <lineage>
        <taxon>Bacteria</taxon>
        <taxon>Bacillati</taxon>
        <taxon>Actinomycetota</taxon>
        <taxon>Actinomycetes</taxon>
        <taxon>Pseudonocardiales</taxon>
        <taxon>Pseudonocardiaceae</taxon>
        <taxon>Saccharopolyspora</taxon>
    </lineage>
</organism>
<evidence type="ECO:0000259" key="2">
    <source>
        <dbReference type="Pfam" id="PF13556"/>
    </source>
</evidence>
<dbReference type="Pfam" id="PF13556">
    <property type="entry name" value="HTH_30"/>
    <property type="match status" value="1"/>
</dbReference>
<dbReference type="EMBL" id="BAAAGS010000027">
    <property type="protein sequence ID" value="GAA0537397.1"/>
    <property type="molecule type" value="Genomic_DNA"/>
</dbReference>
<evidence type="ECO:0000313" key="4">
    <source>
        <dbReference type="Proteomes" id="UP001500729"/>
    </source>
</evidence>
<dbReference type="Proteomes" id="UP001500729">
    <property type="component" value="Unassembled WGS sequence"/>
</dbReference>
<feature type="domain" description="Purine catabolism PurC-like" evidence="1">
    <location>
        <begin position="15"/>
        <end position="129"/>
    </location>
</feature>
<sequence>MFRAIRLGAPVLLRDLLADPELGLVLLAGEEYVDRPVRGVYITDLLDPRRYLEGGELVLSGLVWHTGPQTSEQFVAALADAGVAGLASGTARLGHAPPDLVDACKRHGVPVFEVPLALSFNVLAERVQRRGAAPRRELVSAAASGAGLERVLSMAAGEFGADCWVLSCAGWVVGGTAELTGELRRALVDDVLRSGRLPRAVRVGDHGFAVWPVESDTEPPAARWFVAVRGDREMWGDEEEAIAGDLGTVVALLRARVDEARQIAGRSVEAALGRLLDGAMTPAEVAVRLETAGLPAGEPLRAVELHAGDRAASTALLREIAAATGAASVAVPLREGASAVFADDEEHLLALEGRLRDVIAEVEPGLGDRMVTVGLSDVSPVTGLRGALEEAGYARRLARQRRARSGAAGGAGLATGAELASHEVLLASVPDELRRSYRARLLSRLTEYDRVHNSDLVHTLRVFLDTSGSWSRSAKQLHVHVNTLRYRIQRIEEISGRDLSDFPTRVDFYLALVLDHPAS</sequence>
<comment type="caution">
    <text evidence="3">The sequence shown here is derived from an EMBL/GenBank/DDBJ whole genome shotgun (WGS) entry which is preliminary data.</text>
</comment>
<evidence type="ECO:0000313" key="3">
    <source>
        <dbReference type="EMBL" id="GAA0537397.1"/>
    </source>
</evidence>
<dbReference type="PANTHER" id="PTHR33744">
    <property type="entry name" value="CARBOHYDRATE DIACID REGULATOR"/>
    <property type="match status" value="1"/>
</dbReference>
<dbReference type="InterPro" id="IPR025736">
    <property type="entry name" value="PucR_C-HTH_dom"/>
</dbReference>
<accession>A0ABN1D912</accession>
<name>A0ABN1D912_SACER</name>
<dbReference type="InterPro" id="IPR051448">
    <property type="entry name" value="CdaR-like_regulators"/>
</dbReference>
<reference evidence="3 4" key="1">
    <citation type="journal article" date="2019" name="Int. J. Syst. Evol. Microbiol.">
        <title>The Global Catalogue of Microorganisms (GCM) 10K type strain sequencing project: providing services to taxonomists for standard genome sequencing and annotation.</title>
        <authorList>
            <consortium name="The Broad Institute Genomics Platform"/>
            <consortium name="The Broad Institute Genome Sequencing Center for Infectious Disease"/>
            <person name="Wu L."/>
            <person name="Ma J."/>
        </authorList>
    </citation>
    <scope>NUCLEOTIDE SEQUENCE [LARGE SCALE GENOMIC DNA]</scope>
    <source>
        <strain evidence="3 4">JCM 10303</strain>
    </source>
</reference>
<dbReference type="Pfam" id="PF07905">
    <property type="entry name" value="PucR"/>
    <property type="match status" value="1"/>
</dbReference>
<dbReference type="InterPro" id="IPR012914">
    <property type="entry name" value="PucR_dom"/>
</dbReference>